<feature type="compositionally biased region" description="Polar residues" evidence="1">
    <location>
        <begin position="383"/>
        <end position="394"/>
    </location>
</feature>
<proteinExistence type="predicted"/>
<feature type="compositionally biased region" description="Low complexity" evidence="1">
    <location>
        <begin position="346"/>
        <end position="382"/>
    </location>
</feature>
<feature type="region of interest" description="Disordered" evidence="1">
    <location>
        <begin position="308"/>
        <end position="409"/>
    </location>
</feature>
<evidence type="ECO:0000256" key="2">
    <source>
        <dbReference type="SAM" id="Phobius"/>
    </source>
</evidence>
<feature type="signal peptide" evidence="3">
    <location>
        <begin position="1"/>
        <end position="21"/>
    </location>
</feature>
<gene>
    <name evidence="4" type="ORF">RJN63_28650</name>
</gene>
<dbReference type="RefSeq" id="WP_310839223.1">
    <property type="nucleotide sequence ID" value="NZ_JAVLSM010000040.1"/>
</dbReference>
<evidence type="ECO:0000256" key="3">
    <source>
        <dbReference type="SAM" id="SignalP"/>
    </source>
</evidence>
<reference evidence="4" key="1">
    <citation type="submission" date="2023-02" db="EMBL/GenBank/DDBJ databases">
        <title>Description of Herbaspirillum huttiense subsp. nephrolepsisexaltata and Herbaspirillum huttiense subsp. lycopersicon.</title>
        <authorList>
            <person name="Poudel M."/>
            <person name="Sharma A."/>
            <person name="Goss E."/>
            <person name="Tapia J.H."/>
            <person name="Harmon C.M."/>
            <person name="Jones J.B."/>
        </authorList>
    </citation>
    <scope>NUCLEOTIDE SEQUENCE</scope>
    <source>
        <strain evidence="4">NC40101</strain>
    </source>
</reference>
<comment type="caution">
    <text evidence="4">The sequence shown here is derived from an EMBL/GenBank/DDBJ whole genome shotgun (WGS) entry which is preliminary data.</text>
</comment>
<evidence type="ECO:0000313" key="4">
    <source>
        <dbReference type="EMBL" id="MDT0340833.1"/>
    </source>
</evidence>
<dbReference type="AlphaFoldDB" id="A0AAE4GEI1"/>
<keyword evidence="3" id="KW-0732">Signal</keyword>
<dbReference type="EMBL" id="JAVRAA010000028">
    <property type="protein sequence ID" value="MDT0340833.1"/>
    <property type="molecule type" value="Genomic_DNA"/>
</dbReference>
<name>A0AAE4GEI1_9BURK</name>
<keyword evidence="2" id="KW-0812">Transmembrane</keyword>
<feature type="compositionally biased region" description="Polar residues" evidence="1">
    <location>
        <begin position="308"/>
        <end position="317"/>
    </location>
</feature>
<evidence type="ECO:0000256" key="1">
    <source>
        <dbReference type="SAM" id="MobiDB-lite"/>
    </source>
</evidence>
<sequence length="486" mass="49600">MKRAHFLLLVALWTVWLDAHSANVPVSKVQNALAGVIQAKAVSNGISASDPRLTETLVRSSYPLTDAMVRATQAQAQAQAAAGGAAAASSTLVAWGTVGAIVIGALAVAGAVGWAIGYLGAKWYYGKNGSVQVGDNPSSINTPAGLAPPDTIYIFSNAVATSPATACLGASYTDFTISGGHGTQRAVLNSDGFCHLIRTVVSDTGGSYTEDNGSLGAPQKSSNNKTLCPGIKLTASNGVCPASNFKELAAAPSMSAADAAKSLSSSDLAAPLSTQPIADIANAAWRTAAGSSGYDGLPYDASNPITTDDVSNWQSSHPDYWPTVGDFATPQQAMPVDPGTGNVTNPIPSSGPVSSSPASSSPFGLPTSSNPQSSVDPSSSAPNTGTNPSTQPLQNLGPDPGIGAPSLEPIPTATQIIAPTRNIFPTLKSFVVPSVDVQCPTWSVPVFGKDIAFKDHCPLLEQSRSSLYAAMAVVYALLALFIVLRS</sequence>
<keyword evidence="2" id="KW-0472">Membrane</keyword>
<accession>A0AAE4GEI1</accession>
<organism evidence="4">
    <name type="scientific">Herbaspirillum huttiense subsp. nephrolepidis</name>
    <dbReference type="NCBI Taxonomy" id="3075126"/>
    <lineage>
        <taxon>Bacteria</taxon>
        <taxon>Pseudomonadati</taxon>
        <taxon>Pseudomonadota</taxon>
        <taxon>Betaproteobacteria</taxon>
        <taxon>Burkholderiales</taxon>
        <taxon>Oxalobacteraceae</taxon>
        <taxon>Herbaspirillum</taxon>
    </lineage>
</organism>
<protein>
    <recommendedName>
        <fullName evidence="5">TspB protein</fullName>
    </recommendedName>
</protein>
<evidence type="ECO:0008006" key="5">
    <source>
        <dbReference type="Google" id="ProtNLM"/>
    </source>
</evidence>
<feature type="transmembrane region" description="Helical" evidence="2">
    <location>
        <begin position="466"/>
        <end position="484"/>
    </location>
</feature>
<keyword evidence="2" id="KW-1133">Transmembrane helix</keyword>
<feature type="chain" id="PRO_5042161975" description="TspB protein" evidence="3">
    <location>
        <begin position="22"/>
        <end position="486"/>
    </location>
</feature>